<keyword evidence="6 8" id="KW-0067">ATP-binding</keyword>
<comment type="caution">
    <text evidence="12">The sequence shown here is derived from an EMBL/GenBank/DDBJ whole genome shotgun (WGS) entry which is preliminary data.</text>
</comment>
<dbReference type="GeneID" id="34577621"/>
<protein>
    <recommendedName>
        <fullName evidence="10">Mitogen-activated protein kinase</fullName>
        <ecNumber evidence="10">2.7.11.24</ecNumber>
    </recommendedName>
</protein>
<dbReference type="OrthoDB" id="192887at2759"/>
<sequence>MGTIFETTQRYTDWKPIGLGVSGLVCSARDQIRHQTVAVKKLAEPFKTDHIARHMFREIKLLRQLHHENIINLTDIFISPSEDIYLVTELMATDLNTILKAKKVEDQFAQYFMYQIMRGLKYLHSAGVVHRDLKPSNILINENCDLKICDFGLARVQEHNMTGYVSTRYYRAPEIMLTWRKYNEKVDIWSAGCIFAELLMGEPLFPGKNHINQFCVITDLLGSPPEEVIANITSENTLNFIKSLPKRERKPMSQLIPKANPDAVDLIDKMLQFDPNIRITAVQAVESPYLSPYHDPNDEPVATESFDWSFLEANLPADIWKTIM</sequence>
<dbReference type="PROSITE" id="PS00107">
    <property type="entry name" value="PROTEIN_KINASE_ATP"/>
    <property type="match status" value="1"/>
</dbReference>
<evidence type="ECO:0000256" key="3">
    <source>
        <dbReference type="ARBA" id="ARBA00022679"/>
    </source>
</evidence>
<dbReference type="Gene3D" id="3.30.200.20">
    <property type="entry name" value="Phosphorylase Kinase, domain 1"/>
    <property type="match status" value="1"/>
</dbReference>
<dbReference type="InterPro" id="IPR017441">
    <property type="entry name" value="Protein_kinase_ATP_BS"/>
</dbReference>
<dbReference type="InterPro" id="IPR008271">
    <property type="entry name" value="Ser/Thr_kinase_AS"/>
</dbReference>
<dbReference type="EMBL" id="LXJU01000012">
    <property type="protein sequence ID" value="OGE51685.1"/>
    <property type="molecule type" value="Genomic_DNA"/>
</dbReference>
<keyword evidence="13" id="KW-1185">Reference proteome</keyword>
<dbReference type="PROSITE" id="PS50011">
    <property type="entry name" value="PROTEIN_KINASE_DOM"/>
    <property type="match status" value="1"/>
</dbReference>
<organism evidence="12 13">
    <name type="scientific">Penicillium arizonense</name>
    <dbReference type="NCBI Taxonomy" id="1835702"/>
    <lineage>
        <taxon>Eukaryota</taxon>
        <taxon>Fungi</taxon>
        <taxon>Dikarya</taxon>
        <taxon>Ascomycota</taxon>
        <taxon>Pezizomycotina</taxon>
        <taxon>Eurotiomycetes</taxon>
        <taxon>Eurotiomycetidae</taxon>
        <taxon>Eurotiales</taxon>
        <taxon>Aspergillaceae</taxon>
        <taxon>Penicillium</taxon>
    </lineage>
</organism>
<feature type="binding site" evidence="8">
    <location>
        <position position="41"/>
    </location>
    <ligand>
        <name>ATP</name>
        <dbReference type="ChEBI" id="CHEBI:30616"/>
    </ligand>
</feature>
<keyword evidence="10" id="KW-0460">Magnesium</keyword>
<dbReference type="EC" id="2.7.11.24" evidence="10"/>
<feature type="domain" description="Protein kinase" evidence="11">
    <location>
        <begin position="11"/>
        <end position="290"/>
    </location>
</feature>
<dbReference type="InterPro" id="IPR000719">
    <property type="entry name" value="Prot_kinase_dom"/>
</dbReference>
<dbReference type="FunFam" id="1.10.510.10:FF:000049">
    <property type="entry name" value="Mitogen-activated protein kinase"/>
    <property type="match status" value="1"/>
</dbReference>
<evidence type="ECO:0000259" key="11">
    <source>
        <dbReference type="PROSITE" id="PS50011"/>
    </source>
</evidence>
<dbReference type="Proteomes" id="UP000177622">
    <property type="component" value="Unassembled WGS sequence"/>
</dbReference>
<dbReference type="GO" id="GO:0004707">
    <property type="term" value="F:MAP kinase activity"/>
    <property type="evidence" value="ECO:0007669"/>
    <property type="project" value="UniProtKB-EC"/>
</dbReference>
<reference evidence="12 13" key="1">
    <citation type="journal article" date="2016" name="Sci. Rep.">
        <title>Penicillium arizonense, a new, genome sequenced fungal species, reveals a high chemical diversity in secreted metabolites.</title>
        <authorList>
            <person name="Grijseels S."/>
            <person name="Nielsen J.C."/>
            <person name="Randelovic M."/>
            <person name="Nielsen J."/>
            <person name="Nielsen K.F."/>
            <person name="Workman M."/>
            <person name="Frisvad J.C."/>
        </authorList>
    </citation>
    <scope>NUCLEOTIDE SEQUENCE [LARGE SCALE GENOMIC DNA]</scope>
    <source>
        <strain evidence="12 13">CBS 141311</strain>
    </source>
</reference>
<evidence type="ECO:0000256" key="9">
    <source>
        <dbReference type="RuleBase" id="RU000304"/>
    </source>
</evidence>
<evidence type="ECO:0000256" key="10">
    <source>
        <dbReference type="RuleBase" id="RU361165"/>
    </source>
</evidence>
<evidence type="ECO:0000256" key="7">
    <source>
        <dbReference type="ARBA" id="ARBA00061056"/>
    </source>
</evidence>
<dbReference type="STRING" id="1835702.A0A1F5LEX2"/>
<evidence type="ECO:0000313" key="12">
    <source>
        <dbReference type="EMBL" id="OGE51685.1"/>
    </source>
</evidence>
<dbReference type="Pfam" id="PF00069">
    <property type="entry name" value="Pkinase"/>
    <property type="match status" value="1"/>
</dbReference>
<proteinExistence type="inferred from homology"/>
<evidence type="ECO:0000256" key="2">
    <source>
        <dbReference type="ARBA" id="ARBA00022527"/>
    </source>
</evidence>
<comment type="activity regulation">
    <text evidence="10">Activated by threonine and tyrosine phosphorylation.</text>
</comment>
<dbReference type="SMART" id="SM00220">
    <property type="entry name" value="S_TKc"/>
    <property type="match status" value="1"/>
</dbReference>
<keyword evidence="5 10" id="KW-0418">Kinase</keyword>
<accession>A0A1F5LEX2</accession>
<dbReference type="FunFam" id="3.30.200.20:FF:000046">
    <property type="entry name" value="Mitogen-activated protein kinase"/>
    <property type="match status" value="1"/>
</dbReference>
<dbReference type="GO" id="GO:0005524">
    <property type="term" value="F:ATP binding"/>
    <property type="evidence" value="ECO:0007669"/>
    <property type="project" value="UniProtKB-UniRule"/>
</dbReference>
<dbReference type="Gene3D" id="1.10.510.10">
    <property type="entry name" value="Transferase(Phosphotransferase) domain 1"/>
    <property type="match status" value="1"/>
</dbReference>
<dbReference type="RefSeq" id="XP_022487129.1">
    <property type="nucleotide sequence ID" value="XM_022632887.1"/>
</dbReference>
<dbReference type="InterPro" id="IPR008352">
    <property type="entry name" value="MAPK_HOG-like"/>
</dbReference>
<comment type="cofactor">
    <cofactor evidence="1 10">
        <name>Mg(2+)</name>
        <dbReference type="ChEBI" id="CHEBI:18420"/>
    </cofactor>
</comment>
<evidence type="ECO:0000256" key="6">
    <source>
        <dbReference type="ARBA" id="ARBA00022840"/>
    </source>
</evidence>
<dbReference type="PROSITE" id="PS00108">
    <property type="entry name" value="PROTEIN_KINASE_ST"/>
    <property type="match status" value="1"/>
</dbReference>
<comment type="similarity">
    <text evidence="7 10">Belongs to the protein kinase superfamily. Ser/Thr protein kinase family. MAP kinase subfamily.</text>
</comment>
<keyword evidence="4 8" id="KW-0547">Nucleotide-binding</keyword>
<dbReference type="AlphaFoldDB" id="A0A1F5LEX2"/>
<comment type="catalytic activity">
    <reaction evidence="10">
        <text>L-threonyl-[protein] + ATP = O-phospho-L-threonyl-[protein] + ADP + H(+)</text>
        <dbReference type="Rhea" id="RHEA:46608"/>
        <dbReference type="Rhea" id="RHEA-COMP:11060"/>
        <dbReference type="Rhea" id="RHEA-COMP:11605"/>
        <dbReference type="ChEBI" id="CHEBI:15378"/>
        <dbReference type="ChEBI" id="CHEBI:30013"/>
        <dbReference type="ChEBI" id="CHEBI:30616"/>
        <dbReference type="ChEBI" id="CHEBI:61977"/>
        <dbReference type="ChEBI" id="CHEBI:456216"/>
        <dbReference type="EC" id="2.7.11.24"/>
    </reaction>
</comment>
<dbReference type="InterPro" id="IPR003527">
    <property type="entry name" value="MAP_kinase_CS"/>
</dbReference>
<evidence type="ECO:0000256" key="4">
    <source>
        <dbReference type="ARBA" id="ARBA00022741"/>
    </source>
</evidence>
<name>A0A1F5LEX2_PENAI</name>
<dbReference type="InterPro" id="IPR011009">
    <property type="entry name" value="Kinase-like_dom_sf"/>
</dbReference>
<evidence type="ECO:0000313" key="13">
    <source>
        <dbReference type="Proteomes" id="UP000177622"/>
    </source>
</evidence>
<dbReference type="InterPro" id="IPR050117">
    <property type="entry name" value="MAPK"/>
</dbReference>
<dbReference type="PRINTS" id="PR01773">
    <property type="entry name" value="P38MAPKINASE"/>
</dbReference>
<dbReference type="SUPFAM" id="SSF56112">
    <property type="entry name" value="Protein kinase-like (PK-like)"/>
    <property type="match status" value="1"/>
</dbReference>
<keyword evidence="3 10" id="KW-0808">Transferase</keyword>
<evidence type="ECO:0000256" key="8">
    <source>
        <dbReference type="PROSITE-ProRule" id="PRU10141"/>
    </source>
</evidence>
<dbReference type="PROSITE" id="PS01351">
    <property type="entry name" value="MAPK"/>
    <property type="match status" value="1"/>
</dbReference>
<dbReference type="PANTHER" id="PTHR24055">
    <property type="entry name" value="MITOGEN-ACTIVATED PROTEIN KINASE"/>
    <property type="match status" value="1"/>
</dbReference>
<keyword evidence="2 9" id="KW-0723">Serine/threonine-protein kinase</keyword>
<gene>
    <name evidence="12" type="ORF">PENARI_c012G04388</name>
</gene>
<evidence type="ECO:0000256" key="5">
    <source>
        <dbReference type="ARBA" id="ARBA00022777"/>
    </source>
</evidence>
<evidence type="ECO:0000256" key="1">
    <source>
        <dbReference type="ARBA" id="ARBA00001946"/>
    </source>
</evidence>